<feature type="transmembrane region" description="Helical" evidence="1">
    <location>
        <begin position="25"/>
        <end position="50"/>
    </location>
</feature>
<keyword evidence="3" id="KW-1185">Reference proteome</keyword>
<dbReference type="EMBL" id="ML213517">
    <property type="protein sequence ID" value="TFK49054.1"/>
    <property type="molecule type" value="Genomic_DNA"/>
</dbReference>
<reference evidence="2 3" key="1">
    <citation type="journal article" date="2019" name="Nat. Ecol. Evol.">
        <title>Megaphylogeny resolves global patterns of mushroom evolution.</title>
        <authorList>
            <person name="Varga T."/>
            <person name="Krizsan K."/>
            <person name="Foldi C."/>
            <person name="Dima B."/>
            <person name="Sanchez-Garcia M."/>
            <person name="Sanchez-Ramirez S."/>
            <person name="Szollosi G.J."/>
            <person name="Szarkandi J.G."/>
            <person name="Papp V."/>
            <person name="Albert L."/>
            <person name="Andreopoulos W."/>
            <person name="Angelini C."/>
            <person name="Antonin V."/>
            <person name="Barry K.W."/>
            <person name="Bougher N.L."/>
            <person name="Buchanan P."/>
            <person name="Buyck B."/>
            <person name="Bense V."/>
            <person name="Catcheside P."/>
            <person name="Chovatia M."/>
            <person name="Cooper J."/>
            <person name="Damon W."/>
            <person name="Desjardin D."/>
            <person name="Finy P."/>
            <person name="Geml J."/>
            <person name="Haridas S."/>
            <person name="Hughes K."/>
            <person name="Justo A."/>
            <person name="Karasinski D."/>
            <person name="Kautmanova I."/>
            <person name="Kiss B."/>
            <person name="Kocsube S."/>
            <person name="Kotiranta H."/>
            <person name="LaButti K.M."/>
            <person name="Lechner B.E."/>
            <person name="Liimatainen K."/>
            <person name="Lipzen A."/>
            <person name="Lukacs Z."/>
            <person name="Mihaltcheva S."/>
            <person name="Morgado L.N."/>
            <person name="Niskanen T."/>
            <person name="Noordeloos M.E."/>
            <person name="Ohm R.A."/>
            <person name="Ortiz-Santana B."/>
            <person name="Ovrebo C."/>
            <person name="Racz N."/>
            <person name="Riley R."/>
            <person name="Savchenko A."/>
            <person name="Shiryaev A."/>
            <person name="Soop K."/>
            <person name="Spirin V."/>
            <person name="Szebenyi C."/>
            <person name="Tomsovsky M."/>
            <person name="Tulloss R.E."/>
            <person name="Uehling J."/>
            <person name="Grigoriev I.V."/>
            <person name="Vagvolgyi C."/>
            <person name="Papp T."/>
            <person name="Martin F.M."/>
            <person name="Miettinen O."/>
            <person name="Hibbett D.S."/>
            <person name="Nagy L.G."/>
        </authorList>
    </citation>
    <scope>NUCLEOTIDE SEQUENCE [LARGE SCALE GENOMIC DNA]</scope>
    <source>
        <strain evidence="2 3">OMC1185</strain>
    </source>
</reference>
<keyword evidence="1" id="KW-0472">Membrane</keyword>
<evidence type="ECO:0000313" key="2">
    <source>
        <dbReference type="EMBL" id="TFK49054.1"/>
    </source>
</evidence>
<evidence type="ECO:0000313" key="3">
    <source>
        <dbReference type="Proteomes" id="UP000305948"/>
    </source>
</evidence>
<proteinExistence type="predicted"/>
<keyword evidence="1" id="KW-0812">Transmembrane</keyword>
<dbReference type="Proteomes" id="UP000305948">
    <property type="component" value="Unassembled WGS sequence"/>
</dbReference>
<protein>
    <submittedName>
        <fullName evidence="2">Uncharacterized protein</fullName>
    </submittedName>
</protein>
<name>A0A5C3MUS8_9AGAM</name>
<sequence length="112" mass="12225">MLRMDNGVQPSTAVWPLSNSSLLDWFSFGFPVIPASLAVSLAGTGSLAVLDVGMLVSVDCMSNTEDQTGIPDLAWCKTPSLERALEAWRKWFARGSFELCNDALALEPGRRY</sequence>
<keyword evidence="1" id="KW-1133">Transmembrane helix</keyword>
<organism evidence="2 3">
    <name type="scientific">Heliocybe sulcata</name>
    <dbReference type="NCBI Taxonomy" id="5364"/>
    <lineage>
        <taxon>Eukaryota</taxon>
        <taxon>Fungi</taxon>
        <taxon>Dikarya</taxon>
        <taxon>Basidiomycota</taxon>
        <taxon>Agaricomycotina</taxon>
        <taxon>Agaricomycetes</taxon>
        <taxon>Gloeophyllales</taxon>
        <taxon>Gloeophyllaceae</taxon>
        <taxon>Heliocybe</taxon>
    </lineage>
</organism>
<gene>
    <name evidence="2" type="ORF">OE88DRAFT_461507</name>
</gene>
<dbReference type="AlphaFoldDB" id="A0A5C3MUS8"/>
<evidence type="ECO:0000256" key="1">
    <source>
        <dbReference type="SAM" id="Phobius"/>
    </source>
</evidence>
<accession>A0A5C3MUS8</accession>